<comment type="caution">
    <text evidence="1">The sequence shown here is derived from an EMBL/GenBank/DDBJ whole genome shotgun (WGS) entry which is preliminary data.</text>
</comment>
<organism evidence="1 2">
    <name type="scientific">Romboutsia weinsteinii</name>
    <dbReference type="NCBI Taxonomy" id="2020949"/>
    <lineage>
        <taxon>Bacteria</taxon>
        <taxon>Bacillati</taxon>
        <taxon>Bacillota</taxon>
        <taxon>Clostridia</taxon>
        <taxon>Peptostreptococcales</taxon>
        <taxon>Peptostreptococcaceae</taxon>
        <taxon>Romboutsia</taxon>
    </lineage>
</organism>
<dbReference type="EMBL" id="NOJY02000056">
    <property type="protein sequence ID" value="RDY25650.1"/>
    <property type="molecule type" value="Genomic_DNA"/>
</dbReference>
<dbReference type="AlphaFoldDB" id="A0A371IYV7"/>
<accession>A0A371IYV7</accession>
<name>A0A371IYV7_9FIRM</name>
<sequence>MNIAPVNALTEVLLSTQSTEVINNISASTISVLSPTPESIGGCVCAVGNGLLVVVELNGDISIYSICKIDAAEIN</sequence>
<keyword evidence="2" id="KW-1185">Reference proteome</keyword>
<gene>
    <name evidence="1" type="ORF">CHL78_017115</name>
</gene>
<evidence type="ECO:0000313" key="1">
    <source>
        <dbReference type="EMBL" id="RDY25650.1"/>
    </source>
</evidence>
<reference evidence="1 2" key="1">
    <citation type="journal article" date="2017" name="Genome Announc.">
        <title>Draft Genome Sequence of Romboutsia weinsteinii sp. nov. Strain CCRI-19649(T) Isolated from Surface Water.</title>
        <authorList>
            <person name="Maheux A.F."/>
            <person name="Boudreau D.K."/>
            <person name="Berube E."/>
            <person name="Boissinot M."/>
            <person name="Cantin P."/>
            <person name="Raymond F."/>
            <person name="Corbeil J."/>
            <person name="Omar R.F."/>
            <person name="Bergeron M.G."/>
        </authorList>
    </citation>
    <scope>NUCLEOTIDE SEQUENCE [LARGE SCALE GENOMIC DNA]</scope>
    <source>
        <strain evidence="1 2">CCRI-19649</strain>
    </source>
</reference>
<dbReference type="Proteomes" id="UP000215694">
    <property type="component" value="Unassembled WGS sequence"/>
</dbReference>
<protein>
    <submittedName>
        <fullName evidence="1">Uncharacterized protein</fullName>
    </submittedName>
</protein>
<evidence type="ECO:0000313" key="2">
    <source>
        <dbReference type="Proteomes" id="UP000215694"/>
    </source>
</evidence>
<proteinExistence type="predicted"/>